<feature type="compositionally biased region" description="Polar residues" evidence="6">
    <location>
        <begin position="60"/>
        <end position="86"/>
    </location>
</feature>
<dbReference type="AlphaFoldDB" id="A0A2S7Y4X2"/>
<evidence type="ECO:0000256" key="6">
    <source>
        <dbReference type="SAM" id="MobiDB-lite"/>
    </source>
</evidence>
<feature type="transmembrane region" description="Helical" evidence="7">
    <location>
        <begin position="314"/>
        <end position="335"/>
    </location>
</feature>
<dbReference type="EMBL" id="JRHA01000002">
    <property type="protein sequence ID" value="PQK11170.1"/>
    <property type="molecule type" value="Genomic_DNA"/>
</dbReference>
<name>A0A2S7Y4X2_BEABA</name>
<evidence type="ECO:0000313" key="8">
    <source>
        <dbReference type="EMBL" id="PQK11170.1"/>
    </source>
</evidence>
<evidence type="ECO:0000256" key="5">
    <source>
        <dbReference type="ARBA" id="ARBA00023136"/>
    </source>
</evidence>
<feature type="region of interest" description="Disordered" evidence="6">
    <location>
        <begin position="719"/>
        <end position="774"/>
    </location>
</feature>
<dbReference type="PANTHER" id="PTHR17920">
    <property type="entry name" value="TRANSMEMBRANE AND COILED-COIL DOMAIN-CONTAINING PROTEIN 4 TMCO4"/>
    <property type="match status" value="1"/>
</dbReference>
<dbReference type="PANTHER" id="PTHR17920:SF22">
    <property type="entry name" value="DUF726 DOMAIN PROTEIN (AFU_ORTHOLOGUE AFUA_2G12860)"/>
    <property type="match status" value="1"/>
</dbReference>
<organism evidence="8 9">
    <name type="scientific">Beauveria bassiana</name>
    <name type="common">White muscardine disease fungus</name>
    <name type="synonym">Tritirachium shiotae</name>
    <dbReference type="NCBI Taxonomy" id="176275"/>
    <lineage>
        <taxon>Eukaryota</taxon>
        <taxon>Fungi</taxon>
        <taxon>Dikarya</taxon>
        <taxon>Ascomycota</taxon>
        <taxon>Pezizomycotina</taxon>
        <taxon>Sordariomycetes</taxon>
        <taxon>Hypocreomycetidae</taxon>
        <taxon>Hypocreales</taxon>
        <taxon>Cordycipitaceae</taxon>
        <taxon>Beauveria</taxon>
    </lineage>
</organism>
<protein>
    <recommendedName>
        <fullName evidence="10">Membrane protein C6F6.13c</fullName>
    </recommendedName>
</protein>
<evidence type="ECO:0008006" key="10">
    <source>
        <dbReference type="Google" id="ProtNLM"/>
    </source>
</evidence>
<evidence type="ECO:0000256" key="1">
    <source>
        <dbReference type="ARBA" id="ARBA00004141"/>
    </source>
</evidence>
<keyword evidence="3 7" id="KW-0812">Transmembrane</keyword>
<comment type="subcellular location">
    <subcellularLocation>
        <location evidence="1">Membrane</location>
        <topology evidence="1">Multi-pass membrane protein</topology>
    </subcellularLocation>
</comment>
<sequence length="774" mass="83653">MAPFCSDPRQIVIALEPRRRIELLKLVDDIIFSMTAQLQSKPEELGSVSVESSIHGGSGTPQNEKTIGSPSPTGDANKTETSSESITLFDAEDTEFGSAAPANGSKKKFSPSNPFKNVKVGVPWKNNPSAPSKTTKRAEEVQSAARQYMEEWEHEFVPKLEEIVRVKDNDKVTAERKIRRQAVQMNEENERAESKRRAGSDEARDEEAAFAVMQTLYPPIPTPLTELSVHDRREAISCVLLLLLSTGKYSAHSRALMLTLTSSLDIPHAFLNNEEAAIAESLIEQSTADKGKKEAMSADAEAAKRQQDNKFGRYWKVGLASVAGATLIGVTGGLAAPLVAGAVGSILGGVGLGGVASFLGIFWMNGALVGALFGAYGAKMTGSMMDKYAKEVEDFKFIPLHEPPEATDRTPSAKGRRLRVTLGINGWLNSEDDITKPWEALPADSEVFALRYEMQTLLALGTALGDLVQSFAWKAVKAEIIKRTVLATLWAALWPIQVFAVASNVDNPFNHASNRSKKAGRLLADALINRVQGERPVTLIGYSLGAAAIHACLQELAARRAFGLIDTVVLMGAPAPSDPAHWRTLRAVVSGAIFNAYSENDMILGYVHRMHSLSLGVAGLQPIRGVAGVENLDLSDRVSGHLRYPHLIGGILRRCGFAGVRVDEAIEKDDVILLKDEYAAGHAVNLDGTTIAPAGDEKVGDAKGDVEKVASQTERLQLGIKEHEVLPPPPPPRPSHKAGEEEPPKMRRKPVPAPPPSKSQDDDDAKPISMMDHE</sequence>
<feature type="transmembrane region" description="Helical" evidence="7">
    <location>
        <begin position="355"/>
        <end position="378"/>
    </location>
</feature>
<proteinExistence type="inferred from homology"/>
<dbReference type="GO" id="GO:0016020">
    <property type="term" value="C:membrane"/>
    <property type="evidence" value="ECO:0007669"/>
    <property type="project" value="UniProtKB-SubCell"/>
</dbReference>
<evidence type="ECO:0000256" key="7">
    <source>
        <dbReference type="SAM" id="Phobius"/>
    </source>
</evidence>
<reference evidence="8 9" key="1">
    <citation type="submission" date="2016-07" db="EMBL/GenBank/DDBJ databases">
        <title>Comparative genomics of the entomopathogenic fungus Beauveria bassiana.</title>
        <authorList>
            <person name="Valero Jimenez C.A."/>
            <person name="Zwaan B.J."/>
            <person name="Van Kan J.A."/>
            <person name="Takken W."/>
            <person name="Debets A.J."/>
            <person name="Schoustra S.E."/>
            <person name="Koenraadt C.J."/>
        </authorList>
    </citation>
    <scope>NUCLEOTIDE SEQUENCE [LARGE SCALE GENOMIC DNA]</scope>
    <source>
        <strain evidence="8 9">ARSEF 8028</strain>
    </source>
</reference>
<dbReference type="OrthoDB" id="4864545at2759"/>
<evidence type="ECO:0000256" key="4">
    <source>
        <dbReference type="ARBA" id="ARBA00022989"/>
    </source>
</evidence>
<dbReference type="Gene3D" id="3.40.50.1820">
    <property type="entry name" value="alpha/beta hydrolase"/>
    <property type="match status" value="1"/>
</dbReference>
<dbReference type="InterPro" id="IPR007941">
    <property type="entry name" value="DUF726"/>
</dbReference>
<evidence type="ECO:0000256" key="2">
    <source>
        <dbReference type="ARBA" id="ARBA00009824"/>
    </source>
</evidence>
<keyword evidence="5 7" id="KW-0472">Membrane</keyword>
<evidence type="ECO:0000313" key="9">
    <source>
        <dbReference type="Proteomes" id="UP000237441"/>
    </source>
</evidence>
<feature type="region of interest" description="Disordered" evidence="6">
    <location>
        <begin position="41"/>
        <end position="137"/>
    </location>
</feature>
<dbReference type="SUPFAM" id="SSF53474">
    <property type="entry name" value="alpha/beta-Hydrolases"/>
    <property type="match status" value="1"/>
</dbReference>
<dbReference type="Proteomes" id="UP000237441">
    <property type="component" value="Unassembled WGS sequence"/>
</dbReference>
<feature type="region of interest" description="Disordered" evidence="6">
    <location>
        <begin position="181"/>
        <end position="204"/>
    </location>
</feature>
<gene>
    <name evidence="8" type="ORF">BB8028_0002g14880</name>
</gene>
<comment type="caution">
    <text evidence="8">The sequence shown here is derived from an EMBL/GenBank/DDBJ whole genome shotgun (WGS) entry which is preliminary data.</text>
</comment>
<dbReference type="Pfam" id="PF05277">
    <property type="entry name" value="DUF726"/>
    <property type="match status" value="1"/>
</dbReference>
<dbReference type="InterPro" id="IPR029058">
    <property type="entry name" value="AB_hydrolase_fold"/>
</dbReference>
<accession>A0A2S7Y4X2</accession>
<comment type="similarity">
    <text evidence="2">Belongs to the TMCO4 family.</text>
</comment>
<feature type="compositionally biased region" description="Basic and acidic residues" evidence="6">
    <location>
        <begin position="188"/>
        <end position="202"/>
    </location>
</feature>
<evidence type="ECO:0000256" key="3">
    <source>
        <dbReference type="ARBA" id="ARBA00022692"/>
    </source>
</evidence>
<keyword evidence="4 7" id="KW-1133">Transmembrane helix</keyword>